<reference evidence="2" key="1">
    <citation type="journal article" date="2013" name="Nature">
        <title>Pan genome of the phytoplankton Emiliania underpins its global distribution.</title>
        <authorList>
            <person name="Read B.A."/>
            <person name="Kegel J."/>
            <person name="Klute M.J."/>
            <person name="Kuo A."/>
            <person name="Lefebvre S.C."/>
            <person name="Maumus F."/>
            <person name="Mayer C."/>
            <person name="Miller J."/>
            <person name="Monier A."/>
            <person name="Salamov A."/>
            <person name="Young J."/>
            <person name="Aguilar M."/>
            <person name="Claverie J.M."/>
            <person name="Frickenhaus S."/>
            <person name="Gonzalez K."/>
            <person name="Herman E.K."/>
            <person name="Lin Y.C."/>
            <person name="Napier J."/>
            <person name="Ogata H."/>
            <person name="Sarno A.F."/>
            <person name="Shmutz J."/>
            <person name="Schroeder D."/>
            <person name="de Vargas C."/>
            <person name="Verret F."/>
            <person name="von Dassow P."/>
            <person name="Valentin K."/>
            <person name="Van de Peer Y."/>
            <person name="Wheeler G."/>
            <person name="Dacks J.B."/>
            <person name="Delwiche C.F."/>
            <person name="Dyhrman S.T."/>
            <person name="Glockner G."/>
            <person name="John U."/>
            <person name="Richards T."/>
            <person name="Worden A.Z."/>
            <person name="Zhang X."/>
            <person name="Grigoriev I.V."/>
            <person name="Allen A.E."/>
            <person name="Bidle K."/>
            <person name="Borodovsky M."/>
            <person name="Bowler C."/>
            <person name="Brownlee C."/>
            <person name="Cock J.M."/>
            <person name="Elias M."/>
            <person name="Gladyshev V.N."/>
            <person name="Groth M."/>
            <person name="Guda C."/>
            <person name="Hadaegh A."/>
            <person name="Iglesias-Rodriguez M.D."/>
            <person name="Jenkins J."/>
            <person name="Jones B.M."/>
            <person name="Lawson T."/>
            <person name="Leese F."/>
            <person name="Lindquist E."/>
            <person name="Lobanov A."/>
            <person name="Lomsadze A."/>
            <person name="Malik S.B."/>
            <person name="Marsh M.E."/>
            <person name="Mackinder L."/>
            <person name="Mock T."/>
            <person name="Mueller-Roeber B."/>
            <person name="Pagarete A."/>
            <person name="Parker M."/>
            <person name="Probert I."/>
            <person name="Quesneville H."/>
            <person name="Raines C."/>
            <person name="Rensing S.A."/>
            <person name="Riano-Pachon D.M."/>
            <person name="Richier S."/>
            <person name="Rokitta S."/>
            <person name="Shiraiwa Y."/>
            <person name="Soanes D.M."/>
            <person name="van der Giezen M."/>
            <person name="Wahlund T.M."/>
            <person name="Williams B."/>
            <person name="Wilson W."/>
            <person name="Wolfe G."/>
            <person name="Wurch L.L."/>
        </authorList>
    </citation>
    <scope>NUCLEOTIDE SEQUENCE</scope>
</reference>
<dbReference type="STRING" id="2903.R1DYX1"/>
<dbReference type="KEGG" id="ehx:EMIHUDRAFT_251088"/>
<dbReference type="AlphaFoldDB" id="A0A0D3KXX8"/>
<evidence type="ECO:0008006" key="3">
    <source>
        <dbReference type="Google" id="ProtNLM"/>
    </source>
</evidence>
<evidence type="ECO:0000313" key="1">
    <source>
        <dbReference type="EnsemblProtists" id="EOD40613"/>
    </source>
</evidence>
<dbReference type="HOGENOM" id="CLU_1392467_0_0_1"/>
<evidence type="ECO:0000313" key="2">
    <source>
        <dbReference type="Proteomes" id="UP000013827"/>
    </source>
</evidence>
<sequence length="196" mass="21031">MGCVMSTAIGCLLCNNRCSIDRVVSQFAFFPPSPASYTMEAHEGKLRIRFCDPEMAAAHENLQRNAAGGAVRVDCARVETSRGSSVALLHFVHPAARATLLWSHGNAMDIGEMYFFLLGLAAQMGVSRGLSDSLAARLAAALRRKPTLEKWRHSAWLPSGLVLGSPTSIEHACPTSGLPRGWLCVALVESVLRPAG</sequence>
<accession>A0A0D3KXX8</accession>
<dbReference type="PaxDb" id="2903-EOD40613"/>
<proteinExistence type="predicted"/>
<reference evidence="1" key="2">
    <citation type="submission" date="2024-10" db="UniProtKB">
        <authorList>
            <consortium name="EnsemblProtists"/>
        </authorList>
    </citation>
    <scope>IDENTIFICATION</scope>
</reference>
<organism evidence="1 2">
    <name type="scientific">Emiliania huxleyi (strain CCMP1516)</name>
    <dbReference type="NCBI Taxonomy" id="280463"/>
    <lineage>
        <taxon>Eukaryota</taxon>
        <taxon>Haptista</taxon>
        <taxon>Haptophyta</taxon>
        <taxon>Prymnesiophyceae</taxon>
        <taxon>Isochrysidales</taxon>
        <taxon>Noelaerhabdaceae</taxon>
        <taxon>Emiliania</taxon>
    </lineage>
</organism>
<dbReference type="EnsemblProtists" id="EOD40613">
    <property type="protein sequence ID" value="EOD40613"/>
    <property type="gene ID" value="EMIHUDRAFT_251088"/>
</dbReference>
<keyword evidence="2" id="KW-1185">Reference proteome</keyword>
<dbReference type="eggNOG" id="KOG1552">
    <property type="taxonomic scope" value="Eukaryota"/>
</dbReference>
<name>A0A0D3KXX8_EMIH1</name>
<dbReference type="RefSeq" id="XP_005793042.1">
    <property type="nucleotide sequence ID" value="XM_005792985.1"/>
</dbReference>
<protein>
    <recommendedName>
        <fullName evidence="3">Alpha/beta hydrolase fold-3 domain-containing protein</fullName>
    </recommendedName>
</protein>
<dbReference type="GeneID" id="17285885"/>
<dbReference type="Proteomes" id="UP000013827">
    <property type="component" value="Unassembled WGS sequence"/>
</dbReference>